<dbReference type="CDD" id="cd02209">
    <property type="entry name" value="cupin_XRE_C"/>
    <property type="match status" value="1"/>
</dbReference>
<dbReference type="RefSeq" id="WP_171118256.1">
    <property type="nucleotide sequence ID" value="NZ_WVRA01000006.1"/>
</dbReference>
<dbReference type="InterPro" id="IPR050807">
    <property type="entry name" value="TransReg_Diox_bact_type"/>
</dbReference>
<dbReference type="SUPFAM" id="SSF51182">
    <property type="entry name" value="RmlC-like cupins"/>
    <property type="match status" value="1"/>
</dbReference>
<proteinExistence type="predicted"/>
<evidence type="ECO:0000256" key="1">
    <source>
        <dbReference type="ARBA" id="ARBA00023125"/>
    </source>
</evidence>
<dbReference type="PROSITE" id="PS50943">
    <property type="entry name" value="HTH_CROC1"/>
    <property type="match status" value="1"/>
</dbReference>
<comment type="caution">
    <text evidence="3">The sequence shown here is derived from an EMBL/GenBank/DDBJ whole genome shotgun (WGS) entry which is preliminary data.</text>
</comment>
<dbReference type="SMART" id="SM00530">
    <property type="entry name" value="HTH_XRE"/>
    <property type="match status" value="1"/>
</dbReference>
<dbReference type="InterPro" id="IPR011051">
    <property type="entry name" value="RmlC_Cupin_sf"/>
</dbReference>
<dbReference type="Proteomes" id="UP000597886">
    <property type="component" value="Unassembled WGS sequence"/>
</dbReference>
<evidence type="ECO:0000313" key="4">
    <source>
        <dbReference type="Proteomes" id="UP000597886"/>
    </source>
</evidence>
<accession>A0AA90YXK5</accession>
<reference evidence="3" key="1">
    <citation type="submission" date="2019-12" db="EMBL/GenBank/DDBJ databases">
        <title>Ruegeria JWLKs population differentiation of coral mucus and skeleton niches.</title>
        <authorList>
            <person name="Luo D."/>
        </authorList>
    </citation>
    <scope>NUCLEOTIDE SEQUENCE</scope>
    <source>
        <strain evidence="3">HKCCD6181</strain>
    </source>
</reference>
<gene>
    <name evidence="3" type="ORF">GS634_15995</name>
</gene>
<sequence length="220" mass="24083">MSSDKVVALPSAISSLGSEVRQLRKARQLTLKQLSEEAGISLSHVSAIERGVSKPSVDVLQTIASALSVTPDWFFARRAGAGPMEQAFVVRAQNRRALNTLYGQDVAELGYTDHLLSSSIGGQFYMGMAVYAPHSERPDDPLQKHEGEEHGLVLEGELEMQIGDEFITLRAGDSYSFDARIPHHARNRTDQVCRLIWAVSPVVIPKDVVATQPSNRETSS</sequence>
<dbReference type="InterPro" id="IPR014710">
    <property type="entry name" value="RmlC-like_jellyroll"/>
</dbReference>
<dbReference type="AlphaFoldDB" id="A0AA90YXK5"/>
<dbReference type="Gene3D" id="2.60.120.10">
    <property type="entry name" value="Jelly Rolls"/>
    <property type="match status" value="1"/>
</dbReference>
<dbReference type="Gene3D" id="1.10.260.40">
    <property type="entry name" value="lambda repressor-like DNA-binding domains"/>
    <property type="match status" value="1"/>
</dbReference>
<dbReference type="PANTHER" id="PTHR46797">
    <property type="entry name" value="HTH-TYPE TRANSCRIPTIONAL REGULATOR"/>
    <property type="match status" value="1"/>
</dbReference>
<dbReference type="InterPro" id="IPR013096">
    <property type="entry name" value="Cupin_2"/>
</dbReference>
<dbReference type="CDD" id="cd00093">
    <property type="entry name" value="HTH_XRE"/>
    <property type="match status" value="1"/>
</dbReference>
<evidence type="ECO:0000313" key="3">
    <source>
        <dbReference type="EMBL" id="NOE19625.1"/>
    </source>
</evidence>
<dbReference type="InterPro" id="IPR001387">
    <property type="entry name" value="Cro/C1-type_HTH"/>
</dbReference>
<dbReference type="Pfam" id="PF01381">
    <property type="entry name" value="HTH_3"/>
    <property type="match status" value="1"/>
</dbReference>
<dbReference type="GO" id="GO:0003677">
    <property type="term" value="F:DNA binding"/>
    <property type="evidence" value="ECO:0007669"/>
    <property type="project" value="UniProtKB-KW"/>
</dbReference>
<dbReference type="SUPFAM" id="SSF47413">
    <property type="entry name" value="lambda repressor-like DNA-binding domains"/>
    <property type="match status" value="1"/>
</dbReference>
<dbReference type="PANTHER" id="PTHR46797:SF1">
    <property type="entry name" value="METHYLPHOSPHONATE SYNTHASE"/>
    <property type="match status" value="1"/>
</dbReference>
<dbReference type="GO" id="GO:0003700">
    <property type="term" value="F:DNA-binding transcription factor activity"/>
    <property type="evidence" value="ECO:0007669"/>
    <property type="project" value="TreeGrafter"/>
</dbReference>
<protein>
    <submittedName>
        <fullName evidence="3">Helix-turn-helix domain-containing protein</fullName>
    </submittedName>
</protein>
<keyword evidence="1" id="KW-0238">DNA-binding</keyword>
<organism evidence="3 4">
    <name type="scientific">Ruegeria atlantica</name>
    <dbReference type="NCBI Taxonomy" id="81569"/>
    <lineage>
        <taxon>Bacteria</taxon>
        <taxon>Pseudomonadati</taxon>
        <taxon>Pseudomonadota</taxon>
        <taxon>Alphaproteobacteria</taxon>
        <taxon>Rhodobacterales</taxon>
        <taxon>Roseobacteraceae</taxon>
        <taxon>Ruegeria</taxon>
    </lineage>
</organism>
<dbReference type="EMBL" id="WVRA01000006">
    <property type="protein sequence ID" value="NOE19625.1"/>
    <property type="molecule type" value="Genomic_DNA"/>
</dbReference>
<dbReference type="InterPro" id="IPR010982">
    <property type="entry name" value="Lambda_DNA-bd_dom_sf"/>
</dbReference>
<feature type="domain" description="HTH cro/C1-type" evidence="2">
    <location>
        <begin position="20"/>
        <end position="74"/>
    </location>
</feature>
<evidence type="ECO:0000259" key="2">
    <source>
        <dbReference type="PROSITE" id="PS50943"/>
    </source>
</evidence>
<name>A0AA90YXK5_9RHOB</name>
<dbReference type="GO" id="GO:0005829">
    <property type="term" value="C:cytosol"/>
    <property type="evidence" value="ECO:0007669"/>
    <property type="project" value="TreeGrafter"/>
</dbReference>
<dbReference type="Pfam" id="PF07883">
    <property type="entry name" value="Cupin_2"/>
    <property type="match status" value="1"/>
</dbReference>